<dbReference type="AlphaFoldDB" id="Q46UZ4"/>
<dbReference type="Gene3D" id="1.10.510.40">
    <property type="match status" value="1"/>
</dbReference>
<dbReference type="HOGENOM" id="CLU_018524_3_0_4"/>
<dbReference type="GO" id="GO:0019290">
    <property type="term" value="P:siderophore biosynthetic process"/>
    <property type="evidence" value="ECO:0007669"/>
    <property type="project" value="InterPro"/>
</dbReference>
<protein>
    <submittedName>
        <fullName evidence="5">IucA/IucC</fullName>
    </submittedName>
</protein>
<evidence type="ECO:0000256" key="2">
    <source>
        <dbReference type="SAM" id="MobiDB-lite"/>
    </source>
</evidence>
<dbReference type="GO" id="GO:0016881">
    <property type="term" value="F:acid-amino acid ligase activity"/>
    <property type="evidence" value="ECO:0007669"/>
    <property type="project" value="UniProtKB-ARBA"/>
</dbReference>
<name>Q46UZ4_CUPPJ</name>
<dbReference type="Pfam" id="PF04183">
    <property type="entry name" value="IucA_IucC"/>
    <property type="match status" value="1"/>
</dbReference>
<dbReference type="PANTHER" id="PTHR34384">
    <property type="entry name" value="L-2,3-DIAMINOPROPANOATE--CITRATE LIGASE"/>
    <property type="match status" value="1"/>
</dbReference>
<dbReference type="InterPro" id="IPR022770">
    <property type="entry name" value="IucA/IucC-like_C"/>
</dbReference>
<reference evidence="5" key="1">
    <citation type="submission" date="2005-08" db="EMBL/GenBank/DDBJ databases">
        <title>Complete sequence of chromosome 2 of Ralstonia eutropha JMP134.</title>
        <authorList>
            <person name="Copeland A."/>
            <person name="Lucas S."/>
            <person name="Lapidus A."/>
            <person name="Barry K."/>
            <person name="Detter J.C."/>
            <person name="Glavina T."/>
            <person name="Hammon N."/>
            <person name="Israni S."/>
            <person name="Pitluck S."/>
            <person name="Goltsman E."/>
            <person name="Martinez M."/>
            <person name="Schmutz J."/>
            <person name="Larimer F."/>
            <person name="Land M."/>
            <person name="Lykidis A."/>
            <person name="Richardson P."/>
        </authorList>
    </citation>
    <scope>NUCLEOTIDE SEQUENCE [LARGE SCALE GENOMIC DNA]</scope>
    <source>
        <strain evidence="5">JMP134</strain>
    </source>
</reference>
<evidence type="ECO:0000259" key="3">
    <source>
        <dbReference type="Pfam" id="PF04183"/>
    </source>
</evidence>
<dbReference type="OrthoDB" id="495728at2"/>
<dbReference type="eggNOG" id="COG4264">
    <property type="taxonomic scope" value="Bacteria"/>
</dbReference>
<evidence type="ECO:0000259" key="4">
    <source>
        <dbReference type="Pfam" id="PF06276"/>
    </source>
</evidence>
<feature type="compositionally biased region" description="Polar residues" evidence="2">
    <location>
        <begin position="1"/>
        <end position="14"/>
    </location>
</feature>
<gene>
    <name evidence="5" type="ordered locus">Reut_B3682</name>
</gene>
<accession>Q46UZ4</accession>
<dbReference type="KEGG" id="reu:Reut_B3682"/>
<feature type="domain" description="Aerobactin siderophore biosynthesis IucA/IucC N-terminal" evidence="3">
    <location>
        <begin position="182"/>
        <end position="422"/>
    </location>
</feature>
<evidence type="ECO:0000256" key="1">
    <source>
        <dbReference type="ARBA" id="ARBA00007832"/>
    </source>
</evidence>
<feature type="region of interest" description="Disordered" evidence="2">
    <location>
        <begin position="1"/>
        <end position="23"/>
    </location>
</feature>
<dbReference type="InterPro" id="IPR007310">
    <property type="entry name" value="Aerobactin_biosyn_IucA/IucC_N"/>
</dbReference>
<evidence type="ECO:0000313" key="5">
    <source>
        <dbReference type="EMBL" id="AAZ63040.1"/>
    </source>
</evidence>
<comment type="similarity">
    <text evidence="1">Belongs to the IucA/IucC family.</text>
</comment>
<dbReference type="PANTHER" id="PTHR34384:SF5">
    <property type="entry name" value="L-2,3-DIAMINOPROPANOATE--CITRATE LIGASE"/>
    <property type="match status" value="1"/>
</dbReference>
<organism evidence="5">
    <name type="scientific">Cupriavidus pinatubonensis (strain JMP 134 / LMG 1197)</name>
    <name type="common">Cupriavidus necator (strain JMP 134)</name>
    <dbReference type="NCBI Taxonomy" id="264198"/>
    <lineage>
        <taxon>Bacteria</taxon>
        <taxon>Pseudomonadati</taxon>
        <taxon>Pseudomonadota</taxon>
        <taxon>Betaproteobacteria</taxon>
        <taxon>Burkholderiales</taxon>
        <taxon>Burkholderiaceae</taxon>
        <taxon>Cupriavidus</taxon>
    </lineage>
</organism>
<dbReference type="InterPro" id="IPR037455">
    <property type="entry name" value="LucA/IucC-like"/>
</dbReference>
<dbReference type="EMBL" id="CP000091">
    <property type="protein sequence ID" value="AAZ63040.1"/>
    <property type="molecule type" value="Genomic_DNA"/>
</dbReference>
<dbReference type="STRING" id="264198.Reut_B3682"/>
<feature type="domain" description="Aerobactin siderophore biosynthesis IucA/IucC-like C-terminal" evidence="4">
    <location>
        <begin position="451"/>
        <end position="621"/>
    </location>
</feature>
<sequence>MLNLQSASRTTTATDDPAANGEADTAFSRRNALRRLVRCLFAEGILDKTRLVLAPHGRQAWFPLWKQQAIVYFDDLEAAPADTFLNHGSITLLRADGMHLPLDTHEALIDALRDSFDFAPRDVGVDGLKADMLNSVRNDANVRMHRQGWATALRSDMAEAGVVRLTDYLRRHVSTRDAAMLLDQWGALEGHPYYPTWKAKPGLRDDEVLALSPECQARVNVRIGALRADMAYVERMPHVQDAHAWFATQFPSLWQAWKTGLNARGLCESDWLPMPIHSWHLNAHVRSAYANEIADGILIVDGPDLPTLPTMSFRTVLPATPQTAPFIKLPVALWMTSEQRSLQAKSIHMGPRISALIEHILKTEDGFGRTLEIFPEEIAWHYRNALTKDDAPGKHLSVVFRASVPALDRDDGCLPVTVAALFTERPDGGGPLFTELVEAGAGDVTAQDAAQRWFRQYARTVTRPVIAIYLLYGIALEAHQQNTQVLFDANGQAQRLLVRDFGDGRTYAPLLAARGLTLRPYAWPGILPTVFDGDIEPVRTFVIDACFVSHLHEIALGLFHTYGFSTARLWEILREETIAAFDAVQARVDPAFWAEEQRIFLEDPWSTRSLLRMHLLKYSDYRLQHGLTNPLRQGKEA</sequence>
<dbReference type="Pfam" id="PF06276">
    <property type="entry name" value="FhuF"/>
    <property type="match status" value="1"/>
</dbReference>
<proteinExistence type="inferred from homology"/>